<dbReference type="EMBL" id="BAAAPL010000002">
    <property type="protein sequence ID" value="GAA1707289.1"/>
    <property type="molecule type" value="Genomic_DNA"/>
</dbReference>
<accession>A0ABP4UKL8</accession>
<evidence type="ECO:0000313" key="2">
    <source>
        <dbReference type="EMBL" id="GAA1707289.1"/>
    </source>
</evidence>
<feature type="region of interest" description="Disordered" evidence="1">
    <location>
        <begin position="1"/>
        <end position="20"/>
    </location>
</feature>
<reference evidence="3" key="1">
    <citation type="journal article" date="2019" name="Int. J. Syst. Evol. Microbiol.">
        <title>The Global Catalogue of Microorganisms (GCM) 10K type strain sequencing project: providing services to taxonomists for standard genome sequencing and annotation.</title>
        <authorList>
            <consortium name="The Broad Institute Genomics Platform"/>
            <consortium name="The Broad Institute Genome Sequencing Center for Infectious Disease"/>
            <person name="Wu L."/>
            <person name="Ma J."/>
        </authorList>
    </citation>
    <scope>NUCLEOTIDE SEQUENCE [LARGE SCALE GENOMIC DNA]</scope>
    <source>
        <strain evidence="3">JCM 15577</strain>
    </source>
</reference>
<sequence>MIDTTMTAKPSDSCVSQMDRTRVPASATLRRLESGLVTFLGFPSVTIRQIHVLRIVDFERAELRCPRPKPTDHRSNLWSALGAHMPP</sequence>
<gene>
    <name evidence="2" type="ORF">GCM10009808_26600</name>
</gene>
<keyword evidence="3" id="KW-1185">Reference proteome</keyword>
<comment type="caution">
    <text evidence="2">The sequence shown here is derived from an EMBL/GenBank/DDBJ whole genome shotgun (WGS) entry which is preliminary data.</text>
</comment>
<evidence type="ECO:0000256" key="1">
    <source>
        <dbReference type="SAM" id="MobiDB-lite"/>
    </source>
</evidence>
<name>A0ABP4UKL8_9MICO</name>
<feature type="compositionally biased region" description="Polar residues" evidence="1">
    <location>
        <begin position="1"/>
        <end position="18"/>
    </location>
</feature>
<dbReference type="Proteomes" id="UP001501690">
    <property type="component" value="Unassembled WGS sequence"/>
</dbReference>
<feature type="region of interest" description="Disordered" evidence="1">
    <location>
        <begin position="67"/>
        <end position="87"/>
    </location>
</feature>
<proteinExistence type="predicted"/>
<protein>
    <submittedName>
        <fullName evidence="2">Uncharacterized protein</fullName>
    </submittedName>
</protein>
<organism evidence="2 3">
    <name type="scientific">Microbacterium sediminicola</name>
    <dbReference type="NCBI Taxonomy" id="415210"/>
    <lineage>
        <taxon>Bacteria</taxon>
        <taxon>Bacillati</taxon>
        <taxon>Actinomycetota</taxon>
        <taxon>Actinomycetes</taxon>
        <taxon>Micrococcales</taxon>
        <taxon>Microbacteriaceae</taxon>
        <taxon>Microbacterium</taxon>
    </lineage>
</organism>
<evidence type="ECO:0000313" key="3">
    <source>
        <dbReference type="Proteomes" id="UP001501690"/>
    </source>
</evidence>